<evidence type="ECO:0000256" key="1">
    <source>
        <dbReference type="SAM" id="MobiDB-lite"/>
    </source>
</evidence>
<reference evidence="2 3" key="1">
    <citation type="submission" date="2020-12" db="EMBL/GenBank/DDBJ databases">
        <title>Complete genome sequence of Burkholderia anthina BJQ0011.</title>
        <authorList>
            <person name="Xu Y."/>
        </authorList>
    </citation>
    <scope>NUCLEOTIDE SEQUENCE [LARGE SCALE GENOMIC DNA]</scope>
    <source>
        <strain evidence="2 3">BJQ0011</strain>
    </source>
</reference>
<dbReference type="RefSeq" id="WP_199568739.1">
    <property type="nucleotide sequence ID" value="NZ_CP066770.1"/>
</dbReference>
<dbReference type="Proteomes" id="UP000596205">
    <property type="component" value="Chromosome 2"/>
</dbReference>
<name>A0A7T6VI13_9BURK</name>
<dbReference type="EMBL" id="CP066770">
    <property type="protein sequence ID" value="QQK04297.1"/>
    <property type="molecule type" value="Genomic_DNA"/>
</dbReference>
<evidence type="ECO:0000313" key="2">
    <source>
        <dbReference type="EMBL" id="QQK04297.1"/>
    </source>
</evidence>
<sequence>MFQSAASGISICFRPPFAAVDPFREIVRMLLPVIDNPAVVSALCVPSPPPRVKGNGEHRDAHLRIGRIGRIGRDGRDGGNEAAGHGRPHAPRDSIDTHATLMRGAVGVAVMNCMEMPISACALPDAQFAYAIGHGWSAQRDAAGRVSVGPDGHRSR</sequence>
<proteinExistence type="predicted"/>
<dbReference type="AlphaFoldDB" id="A0A7T6VI13"/>
<organism evidence="2 3">
    <name type="scientific">Burkholderia anthina</name>
    <dbReference type="NCBI Taxonomy" id="179879"/>
    <lineage>
        <taxon>Bacteria</taxon>
        <taxon>Pseudomonadati</taxon>
        <taxon>Pseudomonadota</taxon>
        <taxon>Betaproteobacteria</taxon>
        <taxon>Burkholderiales</taxon>
        <taxon>Burkholderiaceae</taxon>
        <taxon>Burkholderia</taxon>
        <taxon>Burkholderia cepacia complex</taxon>
    </lineage>
</organism>
<gene>
    <name evidence="2" type="ORF">JFN94_23290</name>
</gene>
<protein>
    <submittedName>
        <fullName evidence="2">Uncharacterized protein</fullName>
    </submittedName>
</protein>
<accession>A0A7T6VI13</accession>
<feature type="region of interest" description="Disordered" evidence="1">
    <location>
        <begin position="70"/>
        <end position="96"/>
    </location>
</feature>
<dbReference type="KEGG" id="bann:JFN94_23290"/>
<evidence type="ECO:0000313" key="3">
    <source>
        <dbReference type="Proteomes" id="UP000596205"/>
    </source>
</evidence>